<evidence type="ECO:0000313" key="5">
    <source>
        <dbReference type="Proteomes" id="UP000188604"/>
    </source>
</evidence>
<dbReference type="RefSeq" id="WP_245824943.1">
    <property type="nucleotide sequence ID" value="NZ_BJXS01000001.1"/>
</dbReference>
<gene>
    <name evidence="4" type="ORF">A0U93_14405</name>
</gene>
<dbReference type="PIRSF" id="PIRSF028756">
    <property type="entry name" value="PPK2_prd"/>
    <property type="match status" value="1"/>
</dbReference>
<comment type="similarity">
    <text evidence="1">Belongs to the polyphosphate kinase 2 (PPK2) family. Class I subfamily.</text>
</comment>
<dbReference type="InterPro" id="IPR022488">
    <property type="entry name" value="PPK2-related"/>
</dbReference>
<evidence type="ECO:0000313" key="4">
    <source>
        <dbReference type="EMBL" id="AQS88912.1"/>
    </source>
</evidence>
<dbReference type="EMBL" id="CP014691">
    <property type="protein sequence ID" value="AQS88912.1"/>
    <property type="molecule type" value="Genomic_DNA"/>
</dbReference>
<dbReference type="KEGG" id="nch:A0U93_14405"/>
<evidence type="ECO:0000256" key="2">
    <source>
        <dbReference type="ARBA" id="ARBA00022679"/>
    </source>
</evidence>
<accession>A0A1U9KT41</accession>
<keyword evidence="3" id="KW-0418">Kinase</keyword>
<reference evidence="4 5" key="1">
    <citation type="submission" date="2016-03" db="EMBL/GenBank/DDBJ databases">
        <title>Acetic acid bacteria sequencing.</title>
        <authorList>
            <person name="Brandt J."/>
            <person name="Jakob F."/>
            <person name="Vogel R.F."/>
        </authorList>
    </citation>
    <scope>NUCLEOTIDE SEQUENCE [LARGE SCALE GENOMIC DNA]</scope>
    <source>
        <strain evidence="4 5">NBRC 101099</strain>
    </source>
</reference>
<dbReference type="AlphaFoldDB" id="A0A1U9KT41"/>
<organism evidence="4 5">
    <name type="scientific">Neoasaia chiangmaiensis</name>
    <dbReference type="NCBI Taxonomy" id="320497"/>
    <lineage>
        <taxon>Bacteria</taxon>
        <taxon>Pseudomonadati</taxon>
        <taxon>Pseudomonadota</taxon>
        <taxon>Alphaproteobacteria</taxon>
        <taxon>Acetobacterales</taxon>
        <taxon>Acetobacteraceae</taxon>
        <taxon>Neoasaia</taxon>
    </lineage>
</organism>
<proteinExistence type="inferred from homology"/>
<dbReference type="SUPFAM" id="SSF52540">
    <property type="entry name" value="P-loop containing nucleoside triphosphate hydrolases"/>
    <property type="match status" value="1"/>
</dbReference>
<dbReference type="InterPro" id="IPR022300">
    <property type="entry name" value="PPK2-rel_1"/>
</dbReference>
<dbReference type="GO" id="GO:0008976">
    <property type="term" value="F:polyphosphate kinase activity"/>
    <property type="evidence" value="ECO:0007669"/>
    <property type="project" value="InterPro"/>
</dbReference>
<evidence type="ECO:0000256" key="3">
    <source>
        <dbReference type="ARBA" id="ARBA00022777"/>
    </source>
</evidence>
<dbReference type="InterPro" id="IPR027417">
    <property type="entry name" value="P-loop_NTPase"/>
</dbReference>
<dbReference type="NCBIfam" id="TIGR03709">
    <property type="entry name" value="PPK2_rel_1"/>
    <property type="match status" value="1"/>
</dbReference>
<dbReference type="GO" id="GO:0006797">
    <property type="term" value="P:polyphosphate metabolic process"/>
    <property type="evidence" value="ECO:0007669"/>
    <property type="project" value="InterPro"/>
</dbReference>
<name>A0A1U9KT41_9PROT</name>
<dbReference type="InterPro" id="IPR016898">
    <property type="entry name" value="Polyphosphate_phosphotransfera"/>
</dbReference>
<dbReference type="Proteomes" id="UP000188604">
    <property type="component" value="Chromosome"/>
</dbReference>
<sequence>MAEPSDAAEFGKGLPEHYRIDDGKAFTLADMPTAERGDLDKATGKALIRARRERLATLQERLAAGRTRGVLVVLQGMDTSGKDSLIRHVMSGLNPQGTRVTSFKAPSAIEQEHDFLWRIHAAVPERGQIGIFNRSHYEDVLIARVHADKLSSEGLEGDPHRPEFWDDRLQDIRHFERYLTRQGIIIVKFFLHISPDEQRQRLLRRLSRPQKRWKFDESDIAERAFWPAYADAYEQAIRGTARAEAPWFVVPSDHKWFSRLVVMEALIATLEAIGPEPPPPSDAVERHVEQLSKRLRGDHV</sequence>
<keyword evidence="5" id="KW-1185">Reference proteome</keyword>
<dbReference type="Pfam" id="PF03976">
    <property type="entry name" value="PPK2"/>
    <property type="match status" value="1"/>
</dbReference>
<dbReference type="Gene3D" id="3.40.50.300">
    <property type="entry name" value="P-loop containing nucleotide triphosphate hydrolases"/>
    <property type="match status" value="1"/>
</dbReference>
<keyword evidence="2 4" id="KW-0808">Transferase</keyword>
<dbReference type="PANTHER" id="PTHR34383">
    <property type="entry name" value="POLYPHOSPHATE:AMP PHOSPHOTRANSFERASE-RELATED"/>
    <property type="match status" value="1"/>
</dbReference>
<evidence type="ECO:0000256" key="1">
    <source>
        <dbReference type="ARBA" id="ARBA00009924"/>
    </source>
</evidence>
<dbReference type="PANTHER" id="PTHR34383:SF3">
    <property type="entry name" value="POLYPHOSPHATE:AMP PHOSPHOTRANSFERASE"/>
    <property type="match status" value="1"/>
</dbReference>
<protein>
    <submittedName>
        <fullName evidence="4">Polyphosphate--nucleotide phosphotransferase</fullName>
    </submittedName>
</protein>
<dbReference type="STRING" id="320497.A0U93_14405"/>